<dbReference type="KEGG" id="ati:AL072_29895"/>
<dbReference type="NCBIfam" id="TIGR01554">
    <property type="entry name" value="major_cap_HK97"/>
    <property type="match status" value="1"/>
</dbReference>
<evidence type="ECO:0000256" key="2">
    <source>
        <dbReference type="SAM" id="MobiDB-lite"/>
    </source>
</evidence>
<reference evidence="4 5" key="2">
    <citation type="journal article" date="2016" name="Genome Announc.">
        <title>Complete Genome Sequence of a Strain of Azospirillum thiophilum Isolated from a Sulfide Spring.</title>
        <authorList>
            <person name="Fomenkov A."/>
            <person name="Vincze T."/>
            <person name="Grabovich M."/>
            <person name="Anton B.P."/>
            <person name="Dubinina G."/>
            <person name="Orlova M."/>
            <person name="Belousova E."/>
            <person name="Roberts R.J."/>
        </authorList>
    </citation>
    <scope>NUCLEOTIDE SEQUENCE [LARGE SCALE GENOMIC DNA]</scope>
    <source>
        <strain evidence="4 5">BV-S</strain>
    </source>
</reference>
<gene>
    <name evidence="4" type="ORF">AL072_29895</name>
</gene>
<dbReference type="Gene3D" id="3.30.2400.10">
    <property type="entry name" value="Major capsid protein gp5"/>
    <property type="match status" value="1"/>
</dbReference>
<evidence type="ECO:0000313" key="4">
    <source>
        <dbReference type="EMBL" id="ALG75156.1"/>
    </source>
</evidence>
<dbReference type="RefSeq" id="WP_045585107.1">
    <property type="nucleotide sequence ID" value="NZ_CP012406.1"/>
</dbReference>
<sequence>MPNLKELRQAVSDLKTEGRKKFAELNALRAKASRTDADDADIAKLDGEINALEAKVAEAQAAVEAEEKRLDRERSFAPLGNEATEGRGRSAAGDFSSNEPNPALTYGFHDMAEFAMAVKQATPGGGNMVSVDQRLVGAGPTNVQTANGTDDGFMVPPMFRDGIWELVFDMEDIPSWVDDEPTSAREVKLLADESTPWGAGGIEVRWRSEGTQMTGSKAPPAAPRSVPLEPLYAFVTADEDLLEDAPRLANRLTNKAAIAINWKIGDSIIYGDGVQKPLGWMKSPAKIAVAKKAGQAAKTIVVENVLDMYTRLLTQPGDSPFWMANRDIVPQLVVMQIGVTPMWTPPVAGLKEAPGGFLLGLPIRWSEHAESLGTEGDLQLLSPKGYYMPKKASGIRFDTSIHLYFDYGLQAFRWTFRLGGQPHLSKPVQPAKGDTSKSHFVTLATRA</sequence>
<dbReference type="AlphaFoldDB" id="A0AAC8W5A9"/>
<reference evidence="5" key="1">
    <citation type="submission" date="2015-08" db="EMBL/GenBank/DDBJ databases">
        <title>Complete Genome Sequence of Azospirillum thiophilum BV-S.</title>
        <authorList>
            <person name="Fomenkov A."/>
            <person name="Vincze T."/>
            <person name="Grabovich M."/>
            <person name="Dubinina G."/>
            <person name="Orlova M."/>
            <person name="Belousova E."/>
            <person name="Roberts R.J."/>
        </authorList>
    </citation>
    <scope>NUCLEOTIDE SEQUENCE [LARGE SCALE GENOMIC DNA]</scope>
    <source>
        <strain evidence="5">BV-S</strain>
    </source>
</reference>
<dbReference type="Proteomes" id="UP000069935">
    <property type="component" value="Chromosome 6"/>
</dbReference>
<proteinExistence type="predicted"/>
<feature type="domain" description="Phage capsid-like C-terminal" evidence="3">
    <location>
        <begin position="152"/>
        <end position="432"/>
    </location>
</feature>
<comment type="subcellular location">
    <subcellularLocation>
        <location evidence="1">Virion</location>
    </subcellularLocation>
</comment>
<name>A0AAC8W5A9_9PROT</name>
<evidence type="ECO:0000259" key="3">
    <source>
        <dbReference type="Pfam" id="PF05065"/>
    </source>
</evidence>
<protein>
    <recommendedName>
        <fullName evidence="3">Phage capsid-like C-terminal domain-containing protein</fullName>
    </recommendedName>
</protein>
<dbReference type="SUPFAM" id="SSF56563">
    <property type="entry name" value="Major capsid protein gp5"/>
    <property type="match status" value="1"/>
</dbReference>
<feature type="region of interest" description="Disordered" evidence="2">
    <location>
        <begin position="66"/>
        <end position="97"/>
    </location>
</feature>
<dbReference type="Pfam" id="PF05065">
    <property type="entry name" value="Phage_capsid"/>
    <property type="match status" value="1"/>
</dbReference>
<dbReference type="EMBL" id="CP012406">
    <property type="protein sequence ID" value="ALG75156.1"/>
    <property type="molecule type" value="Genomic_DNA"/>
</dbReference>
<evidence type="ECO:0000313" key="5">
    <source>
        <dbReference type="Proteomes" id="UP000069935"/>
    </source>
</evidence>
<accession>A0AAC8W5A9</accession>
<keyword evidence="5" id="KW-1185">Reference proteome</keyword>
<dbReference type="InterPro" id="IPR024455">
    <property type="entry name" value="Phage_capsid"/>
</dbReference>
<dbReference type="InterPro" id="IPR054612">
    <property type="entry name" value="Phage_capsid-like_C"/>
</dbReference>
<organism evidence="4 5">
    <name type="scientific">Azospirillum thiophilum</name>
    <dbReference type="NCBI Taxonomy" id="528244"/>
    <lineage>
        <taxon>Bacteria</taxon>
        <taxon>Pseudomonadati</taxon>
        <taxon>Pseudomonadota</taxon>
        <taxon>Alphaproteobacteria</taxon>
        <taxon>Rhodospirillales</taxon>
        <taxon>Azospirillaceae</taxon>
        <taxon>Azospirillum</taxon>
    </lineage>
</organism>
<feature type="compositionally biased region" description="Basic and acidic residues" evidence="2">
    <location>
        <begin position="66"/>
        <end position="75"/>
    </location>
</feature>
<evidence type="ECO:0000256" key="1">
    <source>
        <dbReference type="ARBA" id="ARBA00004328"/>
    </source>
</evidence>